<dbReference type="InterPro" id="IPR010065">
    <property type="entry name" value="AA_ABC_transptr_permease_3TM"/>
</dbReference>
<dbReference type="NCBIfam" id="TIGR01726">
    <property type="entry name" value="HEQRo_perm_3TM"/>
    <property type="match status" value="1"/>
</dbReference>
<dbReference type="PANTHER" id="PTHR30133">
    <property type="entry name" value="CATIONIC AMINO ACID TRANSPORTER, MEMBRANE COMPONENT"/>
    <property type="match status" value="1"/>
</dbReference>
<evidence type="ECO:0000256" key="3">
    <source>
        <dbReference type="ARBA" id="ARBA00022448"/>
    </source>
</evidence>
<keyword evidence="6 9" id="KW-0812">Transmembrane</keyword>
<dbReference type="PANTHER" id="PTHR30133:SF2">
    <property type="entry name" value="ARGININE ABC TRANSPORTER PERMEASE PROTEIN ARTQ"/>
    <property type="match status" value="1"/>
</dbReference>
<dbReference type="RefSeq" id="WP_007694670.1">
    <property type="nucleotide sequence ID" value="NC_011985.1"/>
</dbReference>
<reference evidence="11 12" key="1">
    <citation type="journal article" date="2009" name="J. Bacteriol.">
        <title>Genome sequences of three Agrobacterium biovars help elucidate the evolution of multichromosome genomes in bacteria.</title>
        <authorList>
            <person name="Slater S.C."/>
            <person name="Goldman B.S."/>
            <person name="Goodner B."/>
            <person name="Setubal J.C."/>
            <person name="Farrand S.K."/>
            <person name="Nester E.W."/>
            <person name="Burr T.J."/>
            <person name="Banta L."/>
            <person name="Dickerman A.W."/>
            <person name="Paulsen I."/>
            <person name="Otten L."/>
            <person name="Suen G."/>
            <person name="Welch R."/>
            <person name="Almeida N.F."/>
            <person name="Arnold F."/>
            <person name="Burton O.T."/>
            <person name="Du Z."/>
            <person name="Ewing A."/>
            <person name="Godsy E."/>
            <person name="Heisel S."/>
            <person name="Houmiel K.L."/>
            <person name="Jhaveri J."/>
            <person name="Lu J."/>
            <person name="Miller N.M."/>
            <person name="Norton S."/>
            <person name="Chen Q."/>
            <person name="Phoolcharoen W."/>
            <person name="Ohlin V."/>
            <person name="Ondrusek D."/>
            <person name="Pride N."/>
            <person name="Stricklin S.L."/>
            <person name="Sun J."/>
            <person name="Wheeler C."/>
            <person name="Wilson L."/>
            <person name="Zhu H."/>
            <person name="Wood D.W."/>
        </authorList>
    </citation>
    <scope>NUCLEOTIDE SEQUENCE [LARGE SCALE GENOMIC DNA]</scope>
    <source>
        <strain evidence="12">K84 / ATCC BAA-868</strain>
    </source>
</reference>
<dbReference type="EMBL" id="CP000628">
    <property type="protein sequence ID" value="ACM28420.1"/>
    <property type="molecule type" value="Genomic_DNA"/>
</dbReference>
<evidence type="ECO:0000256" key="2">
    <source>
        <dbReference type="ARBA" id="ARBA00010072"/>
    </source>
</evidence>
<dbReference type="Pfam" id="PF00528">
    <property type="entry name" value="BPD_transp_1"/>
    <property type="match status" value="1"/>
</dbReference>
<feature type="transmembrane region" description="Helical" evidence="9">
    <location>
        <begin position="57"/>
        <end position="79"/>
    </location>
</feature>
<evidence type="ECO:0000256" key="7">
    <source>
        <dbReference type="ARBA" id="ARBA00022989"/>
    </source>
</evidence>
<dbReference type="GO" id="GO:0043190">
    <property type="term" value="C:ATP-binding cassette (ABC) transporter complex"/>
    <property type="evidence" value="ECO:0007669"/>
    <property type="project" value="InterPro"/>
</dbReference>
<dbReference type="InterPro" id="IPR035906">
    <property type="entry name" value="MetI-like_sf"/>
</dbReference>
<sequence length="222" mass="23595">MSGFFVQFVHGLQVTVLVAAASGILGTLLGLFVAVIKLSQLRLPVLIGQAYTTIVRGLPELLVILVVYFGGTAAITALTGRYVEISAFAAGVAALTVVFGAYCAEIFRGAIQSIPQGQTEAALSLGLASWQVWLLVILPQMIRVALPAFGNLWVSLLKDTSLISIVGLTDIMRVAFIGAGSMRAPLTFYLAASALYLAMTSLSLASFRLLERRLLIPDHQKG</sequence>
<evidence type="ECO:0000256" key="8">
    <source>
        <dbReference type="ARBA" id="ARBA00023136"/>
    </source>
</evidence>
<dbReference type="HOGENOM" id="CLU_019602_1_4_5"/>
<dbReference type="GeneID" id="86850304"/>
<feature type="transmembrane region" description="Helical" evidence="9">
    <location>
        <begin position="186"/>
        <end position="207"/>
    </location>
</feature>
<evidence type="ECO:0000313" key="12">
    <source>
        <dbReference type="Proteomes" id="UP000001600"/>
    </source>
</evidence>
<evidence type="ECO:0000256" key="5">
    <source>
        <dbReference type="ARBA" id="ARBA00022519"/>
    </source>
</evidence>
<dbReference type="SUPFAM" id="SSF161098">
    <property type="entry name" value="MetI-like"/>
    <property type="match status" value="1"/>
</dbReference>
<evidence type="ECO:0000256" key="4">
    <source>
        <dbReference type="ARBA" id="ARBA00022475"/>
    </source>
</evidence>
<dbReference type="PROSITE" id="PS50928">
    <property type="entry name" value="ABC_TM1"/>
    <property type="match status" value="1"/>
</dbReference>
<dbReference type="AlphaFoldDB" id="B9JE75"/>
<proteinExistence type="inferred from homology"/>
<comment type="similarity">
    <text evidence="2">Belongs to the binding-protein-dependent transport system permease family. HisMQ subfamily.</text>
</comment>
<feature type="domain" description="ABC transmembrane type-1" evidence="10">
    <location>
        <begin position="12"/>
        <end position="208"/>
    </location>
</feature>
<dbReference type="InterPro" id="IPR051613">
    <property type="entry name" value="ABC_transp_permease_HisMQ"/>
</dbReference>
<dbReference type="CDD" id="cd06261">
    <property type="entry name" value="TM_PBP2"/>
    <property type="match status" value="1"/>
</dbReference>
<keyword evidence="7 9" id="KW-1133">Transmembrane helix</keyword>
<protein>
    <submittedName>
        <fullName evidence="11">Nopaline ABC transporter</fullName>
    </submittedName>
</protein>
<name>B9JE75_RHIR8</name>
<evidence type="ECO:0000256" key="9">
    <source>
        <dbReference type="RuleBase" id="RU363032"/>
    </source>
</evidence>
<evidence type="ECO:0000256" key="1">
    <source>
        <dbReference type="ARBA" id="ARBA00004429"/>
    </source>
</evidence>
<dbReference type="eggNOG" id="COG4215">
    <property type="taxonomic scope" value="Bacteria"/>
</dbReference>
<keyword evidence="8 9" id="KW-0472">Membrane</keyword>
<dbReference type="Gene3D" id="1.10.3720.10">
    <property type="entry name" value="MetI-like"/>
    <property type="match status" value="1"/>
</dbReference>
<dbReference type="Proteomes" id="UP000001600">
    <property type="component" value="Chromosome 1"/>
</dbReference>
<accession>B9JE75</accession>
<dbReference type="GO" id="GO:0022857">
    <property type="term" value="F:transmembrane transporter activity"/>
    <property type="evidence" value="ECO:0007669"/>
    <property type="project" value="InterPro"/>
</dbReference>
<keyword evidence="3 9" id="KW-0813">Transport</keyword>
<dbReference type="InterPro" id="IPR000515">
    <property type="entry name" value="MetI-like"/>
</dbReference>
<keyword evidence="4" id="KW-1003">Cell membrane</keyword>
<evidence type="ECO:0000313" key="11">
    <source>
        <dbReference type="EMBL" id="ACM28420.1"/>
    </source>
</evidence>
<keyword evidence="5" id="KW-0997">Cell inner membrane</keyword>
<evidence type="ECO:0000259" key="10">
    <source>
        <dbReference type="PROSITE" id="PS50928"/>
    </source>
</evidence>
<feature type="transmembrane region" description="Helical" evidence="9">
    <location>
        <begin position="85"/>
        <end position="107"/>
    </location>
</feature>
<feature type="transmembrane region" description="Helical" evidence="9">
    <location>
        <begin position="12"/>
        <end position="36"/>
    </location>
</feature>
<dbReference type="KEGG" id="ara:Arad_4799"/>
<evidence type="ECO:0000256" key="6">
    <source>
        <dbReference type="ARBA" id="ARBA00022692"/>
    </source>
</evidence>
<organism evidence="11 12">
    <name type="scientific">Rhizobium rhizogenes (strain K84 / ATCC BAA-868)</name>
    <name type="common">Agrobacterium radiobacter</name>
    <dbReference type="NCBI Taxonomy" id="311403"/>
    <lineage>
        <taxon>Bacteria</taxon>
        <taxon>Pseudomonadati</taxon>
        <taxon>Pseudomonadota</taxon>
        <taxon>Alphaproteobacteria</taxon>
        <taxon>Hyphomicrobiales</taxon>
        <taxon>Rhizobiaceae</taxon>
        <taxon>Rhizobium/Agrobacterium group</taxon>
        <taxon>Rhizobium</taxon>
    </lineage>
</organism>
<dbReference type="STRING" id="311403.Arad_4799"/>
<feature type="transmembrane region" description="Helical" evidence="9">
    <location>
        <begin position="119"/>
        <end position="142"/>
    </location>
</feature>
<gene>
    <name evidence="11" type="primary">nocQ</name>
    <name evidence="11" type="ordered locus">Arad_4799</name>
</gene>
<comment type="subcellular location">
    <subcellularLocation>
        <location evidence="1">Cell inner membrane</location>
        <topology evidence="1">Multi-pass membrane protein</topology>
    </subcellularLocation>
    <subcellularLocation>
        <location evidence="9">Cell membrane</location>
        <topology evidence="9">Multi-pass membrane protein</topology>
    </subcellularLocation>
</comment>